<accession>A0A7X6I6D5</accession>
<dbReference type="PANTHER" id="PTHR43384">
    <property type="entry name" value="SEPTUM SITE-DETERMINING PROTEIN MIND HOMOLOG, CHLOROPLASTIC-RELATED"/>
    <property type="match status" value="1"/>
</dbReference>
<dbReference type="SUPFAM" id="SSF52540">
    <property type="entry name" value="P-loop containing nucleoside triphosphate hydrolases"/>
    <property type="match status" value="1"/>
</dbReference>
<dbReference type="RefSeq" id="WP_168107260.1">
    <property type="nucleotide sequence ID" value="NZ_VTOX01000003.1"/>
</dbReference>
<protein>
    <submittedName>
        <fullName evidence="1">MinD/ParA family protein</fullName>
    </submittedName>
</protein>
<comment type="caution">
    <text evidence="1">The sequence shown here is derived from an EMBL/GenBank/DDBJ whole genome shotgun (WGS) entry which is preliminary data.</text>
</comment>
<reference evidence="1 2" key="1">
    <citation type="journal article" date="2020" name="Nature">
        <title>Bacterial chemolithoautotrophy via manganese oxidation.</title>
        <authorList>
            <person name="Yu H."/>
            <person name="Leadbetter J.R."/>
        </authorList>
    </citation>
    <scope>NUCLEOTIDE SEQUENCE [LARGE SCALE GENOMIC DNA]</scope>
    <source>
        <strain evidence="1 2">RBP-1</strain>
    </source>
</reference>
<dbReference type="Proteomes" id="UP000521868">
    <property type="component" value="Unassembled WGS sequence"/>
</dbReference>
<dbReference type="EMBL" id="VTOX01000003">
    <property type="protein sequence ID" value="NKE66130.1"/>
    <property type="molecule type" value="Genomic_DNA"/>
</dbReference>
<dbReference type="Gene3D" id="3.40.50.300">
    <property type="entry name" value="P-loop containing nucleotide triphosphate hydrolases"/>
    <property type="match status" value="1"/>
</dbReference>
<gene>
    <name evidence="1" type="ORF">RAMLITH_09895</name>
</gene>
<dbReference type="AlphaFoldDB" id="A0A7X6I6D5"/>
<evidence type="ECO:0000313" key="1">
    <source>
        <dbReference type="EMBL" id="NKE66130.1"/>
    </source>
</evidence>
<dbReference type="GO" id="GO:0005524">
    <property type="term" value="F:ATP binding"/>
    <property type="evidence" value="ECO:0007669"/>
    <property type="project" value="TreeGrafter"/>
</dbReference>
<keyword evidence="2" id="KW-1185">Reference proteome</keyword>
<dbReference type="GO" id="GO:0016887">
    <property type="term" value="F:ATP hydrolysis activity"/>
    <property type="evidence" value="ECO:0007669"/>
    <property type="project" value="TreeGrafter"/>
</dbReference>
<organism evidence="1 2">
    <name type="scientific">Ramlibacter lithotrophicus</name>
    <dbReference type="NCBI Taxonomy" id="2606681"/>
    <lineage>
        <taxon>Bacteria</taxon>
        <taxon>Pseudomonadati</taxon>
        <taxon>Pseudomonadota</taxon>
        <taxon>Betaproteobacteria</taxon>
        <taxon>Burkholderiales</taxon>
        <taxon>Comamonadaceae</taxon>
        <taxon>Ramlibacter</taxon>
    </lineage>
</organism>
<sequence length="277" mass="28035">MSAPADQADGLRRLLTAGRPRIVAVAGLCAGVGATTAAMNLAAAFAQGGRPVLVLDEQWQRPDSLCAAWGVTPAGTLADVGRGMPLAAAAARPMAGVQVLPAPPAVSAAPFSARALCPEGVILIDVALDAQGQLSPLARLADEVAVVMQPTVGSITATYAGLKRLQFAHALQTFRFVVNGASSPREAEVVIANVVRTSSRFLAVSLSALGCISLDGQVREAARLRQPVCVARPASQAAAQFRLLAAALLEPGGERTAPFAVDGVRPPATAVAAAAAA</sequence>
<dbReference type="GO" id="GO:0051782">
    <property type="term" value="P:negative regulation of cell division"/>
    <property type="evidence" value="ECO:0007669"/>
    <property type="project" value="TreeGrafter"/>
</dbReference>
<proteinExistence type="predicted"/>
<dbReference type="GO" id="GO:0005829">
    <property type="term" value="C:cytosol"/>
    <property type="evidence" value="ECO:0007669"/>
    <property type="project" value="TreeGrafter"/>
</dbReference>
<dbReference type="InterPro" id="IPR027417">
    <property type="entry name" value="P-loop_NTPase"/>
</dbReference>
<dbReference type="GO" id="GO:0009898">
    <property type="term" value="C:cytoplasmic side of plasma membrane"/>
    <property type="evidence" value="ECO:0007669"/>
    <property type="project" value="TreeGrafter"/>
</dbReference>
<dbReference type="PANTHER" id="PTHR43384:SF13">
    <property type="entry name" value="SLR0110 PROTEIN"/>
    <property type="match status" value="1"/>
</dbReference>
<dbReference type="InterPro" id="IPR050625">
    <property type="entry name" value="ParA/MinD_ATPase"/>
</dbReference>
<evidence type="ECO:0000313" key="2">
    <source>
        <dbReference type="Proteomes" id="UP000521868"/>
    </source>
</evidence>
<name>A0A7X6I6D5_9BURK</name>